<keyword evidence="2" id="KW-1185">Reference proteome</keyword>
<dbReference type="Proteomes" id="UP001177021">
    <property type="component" value="Unassembled WGS sequence"/>
</dbReference>
<sequence length="315" mass="36391">MHDLRVGSIMSVRILFLGYIGDIILGLCVGTSIIAESFCPLKTVFNFCPPDDALARKNFEGRGAAIMKNNLNKAHVAKKRPDWIDQNAWDPLCEHWRTSGFKKMSIQAKTNRASDCGGFSKPVHTCGSITTSQHRANLTELNGTPPTPVDLFVHTHQHRKNKAWVDRRSEHVYEKYKRRLEELTQQASLQGTPPPKEIDVRNYRGSGSASTEWVQRHEIEELKIEREEMRRENDELRDMVKQLMESLNFRPKPYTRDEVHEDIVADSNDDVADDNDDVADIVFLVRILTFFYARIEWDLFPFLYVKINSLIYLQV</sequence>
<organism evidence="1 2">
    <name type="scientific">Trifolium pratense</name>
    <name type="common">Red clover</name>
    <dbReference type="NCBI Taxonomy" id="57577"/>
    <lineage>
        <taxon>Eukaryota</taxon>
        <taxon>Viridiplantae</taxon>
        <taxon>Streptophyta</taxon>
        <taxon>Embryophyta</taxon>
        <taxon>Tracheophyta</taxon>
        <taxon>Spermatophyta</taxon>
        <taxon>Magnoliopsida</taxon>
        <taxon>eudicotyledons</taxon>
        <taxon>Gunneridae</taxon>
        <taxon>Pentapetalae</taxon>
        <taxon>rosids</taxon>
        <taxon>fabids</taxon>
        <taxon>Fabales</taxon>
        <taxon>Fabaceae</taxon>
        <taxon>Papilionoideae</taxon>
        <taxon>50 kb inversion clade</taxon>
        <taxon>NPAAA clade</taxon>
        <taxon>Hologalegina</taxon>
        <taxon>IRL clade</taxon>
        <taxon>Trifolieae</taxon>
        <taxon>Trifolium</taxon>
    </lineage>
</organism>
<dbReference type="EMBL" id="CASHSV030000409">
    <property type="protein sequence ID" value="CAJ2663116.1"/>
    <property type="molecule type" value="Genomic_DNA"/>
</dbReference>
<gene>
    <name evidence="1" type="ORF">MILVUS5_LOCUS28605</name>
</gene>
<accession>A0ACB0L1C2</accession>
<evidence type="ECO:0000313" key="2">
    <source>
        <dbReference type="Proteomes" id="UP001177021"/>
    </source>
</evidence>
<name>A0ACB0L1C2_TRIPR</name>
<comment type="caution">
    <text evidence="1">The sequence shown here is derived from an EMBL/GenBank/DDBJ whole genome shotgun (WGS) entry which is preliminary data.</text>
</comment>
<evidence type="ECO:0000313" key="1">
    <source>
        <dbReference type="EMBL" id="CAJ2663116.1"/>
    </source>
</evidence>
<protein>
    <submittedName>
        <fullName evidence="1">Uncharacterized protein</fullName>
    </submittedName>
</protein>
<proteinExistence type="predicted"/>
<reference evidence="1" key="1">
    <citation type="submission" date="2023-10" db="EMBL/GenBank/DDBJ databases">
        <authorList>
            <person name="Rodriguez Cubillos JULIANA M."/>
            <person name="De Vega J."/>
        </authorList>
    </citation>
    <scope>NUCLEOTIDE SEQUENCE</scope>
</reference>